<evidence type="ECO:0000313" key="1">
    <source>
        <dbReference type="EMBL" id="KAK9324316.1"/>
    </source>
</evidence>
<dbReference type="Proteomes" id="UP001489719">
    <property type="component" value="Unassembled WGS sequence"/>
</dbReference>
<proteinExistence type="predicted"/>
<gene>
    <name evidence="1" type="ORF">V1517DRAFT_317709</name>
</gene>
<reference evidence="2" key="1">
    <citation type="journal article" date="2024" name="Front. Bioeng. Biotechnol.">
        <title>Genome-scale model development and genomic sequencing of the oleaginous clade Lipomyces.</title>
        <authorList>
            <person name="Czajka J.J."/>
            <person name="Han Y."/>
            <person name="Kim J."/>
            <person name="Mondo S.J."/>
            <person name="Hofstad B.A."/>
            <person name="Robles A."/>
            <person name="Haridas S."/>
            <person name="Riley R."/>
            <person name="LaButti K."/>
            <person name="Pangilinan J."/>
            <person name="Andreopoulos W."/>
            <person name="Lipzen A."/>
            <person name="Yan J."/>
            <person name="Wang M."/>
            <person name="Ng V."/>
            <person name="Grigoriev I.V."/>
            <person name="Spatafora J.W."/>
            <person name="Magnuson J.K."/>
            <person name="Baker S.E."/>
            <person name="Pomraning K.R."/>
        </authorList>
    </citation>
    <scope>NUCLEOTIDE SEQUENCE [LARGE SCALE GENOMIC DNA]</scope>
    <source>
        <strain evidence="2">CBS 10300</strain>
    </source>
</reference>
<name>A0ACC3TTH5_9ASCO</name>
<comment type="caution">
    <text evidence="1">The sequence shown here is derived from an EMBL/GenBank/DDBJ whole genome shotgun (WGS) entry which is preliminary data.</text>
</comment>
<sequence>MLITRNSAKDSRLARIQNRPRIIFAPLPHFEDQLHLISLQSLPRMSSHKNILTATTRLAAVRSRSSAATRSAACVPLLHSRLYSKTTPKTVLSQRSTVRQTAQSPSLLSVNVISRRNYVSSKDEETPEGLRYTEEHEWLALEDGNLAVIGITAYASKALGDVVYVELPAVGTSVVAGEPIGAVESVKSASDIYSPVSGEIIEVNEQLDKKPGLVNAEPYRRGWICKILIKDTTELESMMDNNGYETFIASS</sequence>
<evidence type="ECO:0000313" key="2">
    <source>
        <dbReference type="Proteomes" id="UP001489719"/>
    </source>
</evidence>
<dbReference type="EMBL" id="MU970051">
    <property type="protein sequence ID" value="KAK9324316.1"/>
    <property type="molecule type" value="Genomic_DNA"/>
</dbReference>
<keyword evidence="2" id="KW-1185">Reference proteome</keyword>
<organism evidence="1 2">
    <name type="scientific">Lipomyces orientalis</name>
    <dbReference type="NCBI Taxonomy" id="1233043"/>
    <lineage>
        <taxon>Eukaryota</taxon>
        <taxon>Fungi</taxon>
        <taxon>Dikarya</taxon>
        <taxon>Ascomycota</taxon>
        <taxon>Saccharomycotina</taxon>
        <taxon>Lipomycetes</taxon>
        <taxon>Lipomycetales</taxon>
        <taxon>Lipomycetaceae</taxon>
        <taxon>Lipomyces</taxon>
    </lineage>
</organism>
<protein>
    <submittedName>
        <fullName evidence="1">Glycine cleavage H-protein-domain-containing protein</fullName>
    </submittedName>
</protein>
<accession>A0ACC3TTH5</accession>